<dbReference type="AlphaFoldDB" id="A0A0L0G5F4"/>
<dbReference type="Proteomes" id="UP000054560">
    <property type="component" value="Unassembled WGS sequence"/>
</dbReference>
<reference evidence="1 2" key="1">
    <citation type="submission" date="2011-02" db="EMBL/GenBank/DDBJ databases">
        <title>The Genome Sequence of Sphaeroforma arctica JP610.</title>
        <authorList>
            <consortium name="The Broad Institute Genome Sequencing Platform"/>
            <person name="Russ C."/>
            <person name="Cuomo C."/>
            <person name="Young S.K."/>
            <person name="Zeng Q."/>
            <person name="Gargeya S."/>
            <person name="Alvarado L."/>
            <person name="Berlin A."/>
            <person name="Chapman S.B."/>
            <person name="Chen Z."/>
            <person name="Freedman E."/>
            <person name="Gellesch M."/>
            <person name="Goldberg J."/>
            <person name="Griggs A."/>
            <person name="Gujja S."/>
            <person name="Heilman E."/>
            <person name="Heiman D."/>
            <person name="Howarth C."/>
            <person name="Mehta T."/>
            <person name="Neiman D."/>
            <person name="Pearson M."/>
            <person name="Roberts A."/>
            <person name="Saif S."/>
            <person name="Shea T."/>
            <person name="Shenoy N."/>
            <person name="Sisk P."/>
            <person name="Stolte C."/>
            <person name="Sykes S."/>
            <person name="White J."/>
            <person name="Yandava C."/>
            <person name="Burger G."/>
            <person name="Gray M.W."/>
            <person name="Holland P.W.H."/>
            <person name="King N."/>
            <person name="Lang F.B.F."/>
            <person name="Roger A.J."/>
            <person name="Ruiz-Trillo I."/>
            <person name="Haas B."/>
            <person name="Nusbaum C."/>
            <person name="Birren B."/>
        </authorList>
    </citation>
    <scope>NUCLEOTIDE SEQUENCE [LARGE SCALE GENOMIC DNA]</scope>
    <source>
        <strain evidence="1 2">JP610</strain>
    </source>
</reference>
<dbReference type="RefSeq" id="XP_014158056.1">
    <property type="nucleotide sequence ID" value="XM_014302581.1"/>
</dbReference>
<accession>A0A0L0G5F4</accession>
<keyword evidence="2" id="KW-1185">Reference proteome</keyword>
<organism evidence="1 2">
    <name type="scientific">Sphaeroforma arctica JP610</name>
    <dbReference type="NCBI Taxonomy" id="667725"/>
    <lineage>
        <taxon>Eukaryota</taxon>
        <taxon>Ichthyosporea</taxon>
        <taxon>Ichthyophonida</taxon>
        <taxon>Sphaeroforma</taxon>
    </lineage>
</organism>
<protein>
    <submittedName>
        <fullName evidence="1">Uncharacterized protein</fullName>
    </submittedName>
</protein>
<dbReference type="GeneID" id="25904114"/>
<gene>
    <name evidence="1" type="ORF">SARC_03610</name>
</gene>
<evidence type="ECO:0000313" key="2">
    <source>
        <dbReference type="Proteomes" id="UP000054560"/>
    </source>
</evidence>
<evidence type="ECO:0000313" key="1">
    <source>
        <dbReference type="EMBL" id="KNC84154.1"/>
    </source>
</evidence>
<dbReference type="EMBL" id="KQ241783">
    <property type="protein sequence ID" value="KNC84154.1"/>
    <property type="molecule type" value="Genomic_DNA"/>
</dbReference>
<name>A0A0L0G5F4_9EUKA</name>
<sequence length="168" mass="18175">MAESIILSASIDMSFSGNFDKTCCKPQVGLGIQVCAQVLGIIGFTREEHRHCNLLNAAVAITRSNEFDSHCCQDNTPLLGGLNLFDPLLPDCITFDPNSPRSCSEANQLPGCACSTNHKYGTNSNDAVVANLGEFSTTCCKQNCLTQTKEEYTIEVYRTCQASHSGIL</sequence>
<proteinExistence type="predicted"/>